<evidence type="ECO:0000313" key="6">
    <source>
        <dbReference type="Proteomes" id="UP000293638"/>
    </source>
</evidence>
<dbReference type="SUPFAM" id="SSF47413">
    <property type="entry name" value="lambda repressor-like DNA-binding domains"/>
    <property type="match status" value="1"/>
</dbReference>
<dbReference type="PANTHER" id="PTHR30146">
    <property type="entry name" value="LACI-RELATED TRANSCRIPTIONAL REPRESSOR"/>
    <property type="match status" value="1"/>
</dbReference>
<dbReference type="EMBL" id="SGXD01000001">
    <property type="protein sequence ID" value="RZS91206.1"/>
    <property type="molecule type" value="Genomic_DNA"/>
</dbReference>
<dbReference type="Pfam" id="PF13377">
    <property type="entry name" value="Peripla_BP_3"/>
    <property type="match status" value="1"/>
</dbReference>
<evidence type="ECO:0000256" key="2">
    <source>
        <dbReference type="ARBA" id="ARBA00023125"/>
    </source>
</evidence>
<dbReference type="GO" id="GO:0003700">
    <property type="term" value="F:DNA-binding transcription factor activity"/>
    <property type="evidence" value="ECO:0007669"/>
    <property type="project" value="TreeGrafter"/>
</dbReference>
<dbReference type="AlphaFoldDB" id="A0A4Q7NVC3"/>
<gene>
    <name evidence="5" type="ORF">EV189_0440</name>
</gene>
<evidence type="ECO:0000256" key="1">
    <source>
        <dbReference type="ARBA" id="ARBA00023015"/>
    </source>
</evidence>
<dbReference type="Pfam" id="PF00356">
    <property type="entry name" value="LacI"/>
    <property type="match status" value="1"/>
</dbReference>
<dbReference type="InterPro" id="IPR046335">
    <property type="entry name" value="LacI/GalR-like_sensor"/>
</dbReference>
<dbReference type="Proteomes" id="UP000293638">
    <property type="component" value="Unassembled WGS sequence"/>
</dbReference>
<dbReference type="RefSeq" id="WP_130491305.1">
    <property type="nucleotide sequence ID" value="NZ_SGXD01000001.1"/>
</dbReference>
<keyword evidence="1" id="KW-0805">Transcription regulation</keyword>
<keyword evidence="3" id="KW-0804">Transcription</keyword>
<keyword evidence="2" id="KW-0238">DNA-binding</keyword>
<comment type="caution">
    <text evidence="5">The sequence shown here is derived from an EMBL/GenBank/DDBJ whole genome shotgun (WGS) entry which is preliminary data.</text>
</comment>
<dbReference type="PROSITE" id="PS50932">
    <property type="entry name" value="HTH_LACI_2"/>
    <property type="match status" value="1"/>
</dbReference>
<dbReference type="Gene3D" id="3.40.50.2300">
    <property type="match status" value="2"/>
</dbReference>
<dbReference type="OrthoDB" id="4268837at2"/>
<dbReference type="PANTHER" id="PTHR30146:SF109">
    <property type="entry name" value="HTH-TYPE TRANSCRIPTIONAL REGULATOR GALS"/>
    <property type="match status" value="1"/>
</dbReference>
<feature type="domain" description="HTH lacI-type" evidence="4">
    <location>
        <begin position="12"/>
        <end position="66"/>
    </location>
</feature>
<dbReference type="InterPro" id="IPR000843">
    <property type="entry name" value="HTH_LacI"/>
</dbReference>
<evidence type="ECO:0000259" key="4">
    <source>
        <dbReference type="PROSITE" id="PS50932"/>
    </source>
</evidence>
<accession>A0A4Q7NVC3</accession>
<dbReference type="InterPro" id="IPR010982">
    <property type="entry name" value="Lambda_DNA-bd_dom_sf"/>
</dbReference>
<sequence length="341" mass="34961">MAPRSTTRPAVPTLATVAAAAGVSPATASRVINGSARVSDGHRAAVEAAVARLGYVPNRAARSLATRRTGALALVVREPVSFGVSDPYLSTCVIAASQALVGTGSHLVVMVGRDEEEAAAVGDFVRSGHVDGVLLLSVHRGDPLPAQLQAVGVPLVLGGRPPDPLPGAAYVDVDNLGGGASAARHLLERGRRVVAALAGPADMPAAADRLRGFRTALREEGRDTGLVAYAPFTRAGGERAVRELLEAEPAIDAVFAGSDVMAAGALRALADAGRRVPDDVAVVGFDDVELARYTAPALTTVRQPTGEQVRLLVEALLAQVEGRATAEPVVLPTELVVRSSS</sequence>
<dbReference type="GO" id="GO:0000976">
    <property type="term" value="F:transcription cis-regulatory region binding"/>
    <property type="evidence" value="ECO:0007669"/>
    <property type="project" value="TreeGrafter"/>
</dbReference>
<proteinExistence type="predicted"/>
<keyword evidence="6" id="KW-1185">Reference proteome</keyword>
<evidence type="ECO:0000256" key="3">
    <source>
        <dbReference type="ARBA" id="ARBA00023163"/>
    </source>
</evidence>
<protein>
    <submittedName>
        <fullName evidence="5">LacI family transcriptional regulator</fullName>
    </submittedName>
</protein>
<dbReference type="CDD" id="cd01392">
    <property type="entry name" value="HTH_LacI"/>
    <property type="match status" value="1"/>
</dbReference>
<dbReference type="InterPro" id="IPR028082">
    <property type="entry name" value="Peripla_BP_I"/>
</dbReference>
<evidence type="ECO:0000313" key="5">
    <source>
        <dbReference type="EMBL" id="RZS91206.1"/>
    </source>
</evidence>
<name>A0A4Q7NVC3_9ACTN</name>
<dbReference type="SUPFAM" id="SSF53822">
    <property type="entry name" value="Periplasmic binding protein-like I"/>
    <property type="match status" value="1"/>
</dbReference>
<organism evidence="5 6">
    <name type="scientific">Motilibacter rhizosphaerae</name>
    <dbReference type="NCBI Taxonomy" id="598652"/>
    <lineage>
        <taxon>Bacteria</taxon>
        <taxon>Bacillati</taxon>
        <taxon>Actinomycetota</taxon>
        <taxon>Actinomycetes</taxon>
        <taxon>Motilibacterales</taxon>
        <taxon>Motilibacteraceae</taxon>
        <taxon>Motilibacter</taxon>
    </lineage>
</organism>
<dbReference type="Gene3D" id="1.10.260.40">
    <property type="entry name" value="lambda repressor-like DNA-binding domains"/>
    <property type="match status" value="1"/>
</dbReference>
<reference evidence="5 6" key="1">
    <citation type="submission" date="2019-02" db="EMBL/GenBank/DDBJ databases">
        <title>Genomic Encyclopedia of Type Strains, Phase IV (KMG-IV): sequencing the most valuable type-strain genomes for metagenomic binning, comparative biology and taxonomic classification.</title>
        <authorList>
            <person name="Goeker M."/>
        </authorList>
    </citation>
    <scope>NUCLEOTIDE SEQUENCE [LARGE SCALE GENOMIC DNA]</scope>
    <source>
        <strain evidence="5 6">DSM 45622</strain>
    </source>
</reference>
<dbReference type="CDD" id="cd06267">
    <property type="entry name" value="PBP1_LacI_sugar_binding-like"/>
    <property type="match status" value="1"/>
</dbReference>
<dbReference type="SMART" id="SM00354">
    <property type="entry name" value="HTH_LACI"/>
    <property type="match status" value="1"/>
</dbReference>